<reference evidence="2" key="1">
    <citation type="journal article" date="2018" name="DNA Res.">
        <title>Multiple hybrid de novo genome assembly of finger millet, an orphan allotetraploid crop.</title>
        <authorList>
            <person name="Hatakeyama M."/>
            <person name="Aluri S."/>
            <person name="Balachadran M.T."/>
            <person name="Sivarajan S.R."/>
            <person name="Patrignani A."/>
            <person name="Gruter S."/>
            <person name="Poveda L."/>
            <person name="Shimizu-Inatsugi R."/>
            <person name="Baeten J."/>
            <person name="Francoijs K.J."/>
            <person name="Nataraja K.N."/>
            <person name="Reddy Y.A.N."/>
            <person name="Phadnis S."/>
            <person name="Ravikumar R.L."/>
            <person name="Schlapbach R."/>
            <person name="Sreeman S.M."/>
            <person name="Shimizu K.K."/>
        </authorList>
    </citation>
    <scope>NUCLEOTIDE SEQUENCE</scope>
</reference>
<protein>
    <submittedName>
        <fullName evidence="2">Uncharacterized protein</fullName>
    </submittedName>
</protein>
<sequence>MTHGEACLVAEPSSHCLIFLDPSTGSSTPRLKEDVGGGVWTVAHRRSGKKVSALSDLATSGEEGVDAAARPTIALLEPTAMTCPCPPRSRLLPASPRSSPAHATTLAVALEQDRARSRRRKGEGVRLWWRARAVVVVEARQAGDGGRGRRGSCDASSSSSPAAMGNCLNPASKRLGSEMMTREEAESLSEVKRISQVLQEEEEVDAEEEEVEEGLKVKIVLTRAELQWLMSQLKTGERRLEDVLHHMQAAKQLGADRDGGAWRPRLESIVE</sequence>
<reference evidence="2" key="2">
    <citation type="submission" date="2021-12" db="EMBL/GenBank/DDBJ databases">
        <title>Resequencing data analysis of finger millet.</title>
        <authorList>
            <person name="Hatakeyama M."/>
            <person name="Aluri S."/>
            <person name="Balachadran M.T."/>
            <person name="Sivarajan S.R."/>
            <person name="Poveda L."/>
            <person name="Shimizu-Inatsugi R."/>
            <person name="Schlapbach R."/>
            <person name="Sreeman S.M."/>
            <person name="Shimizu K.K."/>
        </authorList>
    </citation>
    <scope>NUCLEOTIDE SEQUENCE</scope>
</reference>
<dbReference type="Proteomes" id="UP001054889">
    <property type="component" value="Unassembled WGS sequence"/>
</dbReference>
<comment type="caution">
    <text evidence="2">The sequence shown here is derived from an EMBL/GenBank/DDBJ whole genome shotgun (WGS) entry which is preliminary data.</text>
</comment>
<evidence type="ECO:0000256" key="1">
    <source>
        <dbReference type="SAM" id="MobiDB-lite"/>
    </source>
</evidence>
<keyword evidence="3" id="KW-1185">Reference proteome</keyword>
<name>A0AAV5CIN9_ELECO</name>
<feature type="region of interest" description="Disordered" evidence="1">
    <location>
        <begin position="143"/>
        <end position="172"/>
    </location>
</feature>
<dbReference type="PANTHER" id="PTHR35704">
    <property type="entry name" value="OS02G0254600 PROTEIN"/>
    <property type="match status" value="1"/>
</dbReference>
<dbReference type="EMBL" id="BQKI01000007">
    <property type="protein sequence ID" value="GJM98288.1"/>
    <property type="molecule type" value="Genomic_DNA"/>
</dbReference>
<evidence type="ECO:0000313" key="2">
    <source>
        <dbReference type="EMBL" id="GJM98288.1"/>
    </source>
</evidence>
<dbReference type="AlphaFoldDB" id="A0AAV5CIN9"/>
<gene>
    <name evidence="2" type="primary">ga15283</name>
    <name evidence="2" type="ORF">PR202_ga15283</name>
</gene>
<dbReference type="PANTHER" id="PTHR35704:SF6">
    <property type="entry name" value="OS06G0529900 PROTEIN"/>
    <property type="match status" value="1"/>
</dbReference>
<evidence type="ECO:0000313" key="3">
    <source>
        <dbReference type="Proteomes" id="UP001054889"/>
    </source>
</evidence>
<accession>A0AAV5CIN9</accession>
<feature type="compositionally biased region" description="Low complexity" evidence="1">
    <location>
        <begin position="153"/>
        <end position="165"/>
    </location>
</feature>
<organism evidence="2 3">
    <name type="scientific">Eleusine coracana subsp. coracana</name>
    <dbReference type="NCBI Taxonomy" id="191504"/>
    <lineage>
        <taxon>Eukaryota</taxon>
        <taxon>Viridiplantae</taxon>
        <taxon>Streptophyta</taxon>
        <taxon>Embryophyta</taxon>
        <taxon>Tracheophyta</taxon>
        <taxon>Spermatophyta</taxon>
        <taxon>Magnoliopsida</taxon>
        <taxon>Liliopsida</taxon>
        <taxon>Poales</taxon>
        <taxon>Poaceae</taxon>
        <taxon>PACMAD clade</taxon>
        <taxon>Chloridoideae</taxon>
        <taxon>Cynodonteae</taxon>
        <taxon>Eleusininae</taxon>
        <taxon>Eleusine</taxon>
    </lineage>
</organism>
<proteinExistence type="predicted"/>